<dbReference type="EMBL" id="JANPWB010000011">
    <property type="protein sequence ID" value="KAJ1127553.1"/>
    <property type="molecule type" value="Genomic_DNA"/>
</dbReference>
<keyword evidence="2" id="KW-1185">Reference proteome</keyword>
<gene>
    <name evidence="1" type="ORF">NDU88_005952</name>
</gene>
<accession>A0AAV7PH25</accession>
<comment type="caution">
    <text evidence="1">The sequence shown here is derived from an EMBL/GenBank/DDBJ whole genome shotgun (WGS) entry which is preliminary data.</text>
</comment>
<organism evidence="1 2">
    <name type="scientific">Pleurodeles waltl</name>
    <name type="common">Iberian ribbed newt</name>
    <dbReference type="NCBI Taxonomy" id="8319"/>
    <lineage>
        <taxon>Eukaryota</taxon>
        <taxon>Metazoa</taxon>
        <taxon>Chordata</taxon>
        <taxon>Craniata</taxon>
        <taxon>Vertebrata</taxon>
        <taxon>Euteleostomi</taxon>
        <taxon>Amphibia</taxon>
        <taxon>Batrachia</taxon>
        <taxon>Caudata</taxon>
        <taxon>Salamandroidea</taxon>
        <taxon>Salamandridae</taxon>
        <taxon>Pleurodelinae</taxon>
        <taxon>Pleurodeles</taxon>
    </lineage>
</organism>
<reference evidence="1" key="1">
    <citation type="journal article" date="2022" name="bioRxiv">
        <title>Sequencing and chromosome-scale assembly of the giantPleurodeles waltlgenome.</title>
        <authorList>
            <person name="Brown T."/>
            <person name="Elewa A."/>
            <person name="Iarovenko S."/>
            <person name="Subramanian E."/>
            <person name="Araus A.J."/>
            <person name="Petzold A."/>
            <person name="Susuki M."/>
            <person name="Suzuki K.-i.T."/>
            <person name="Hayashi T."/>
            <person name="Toyoda A."/>
            <person name="Oliveira C."/>
            <person name="Osipova E."/>
            <person name="Leigh N.D."/>
            <person name="Simon A."/>
            <person name="Yun M.H."/>
        </authorList>
    </citation>
    <scope>NUCLEOTIDE SEQUENCE</scope>
    <source>
        <strain evidence="1">20211129_DDA</strain>
        <tissue evidence="1">Liver</tissue>
    </source>
</reference>
<name>A0AAV7PH25_PLEWA</name>
<evidence type="ECO:0000313" key="1">
    <source>
        <dbReference type="EMBL" id="KAJ1127553.1"/>
    </source>
</evidence>
<dbReference type="Proteomes" id="UP001066276">
    <property type="component" value="Chromosome 7"/>
</dbReference>
<dbReference type="AlphaFoldDB" id="A0AAV7PH25"/>
<sequence>MRVPPSQAGTPLEAMAHDPAVGLRSVLRSPHGAAGEIASASSRASAPHRLWSFTYAPVLHRRALMRPPALPPLSCGPSPYGAQLLGGHPGSWPDHPPSNHILWVLVPDHLLI</sequence>
<evidence type="ECO:0000313" key="2">
    <source>
        <dbReference type="Proteomes" id="UP001066276"/>
    </source>
</evidence>
<proteinExistence type="predicted"/>
<protein>
    <submittedName>
        <fullName evidence="1">Uncharacterized protein</fullName>
    </submittedName>
</protein>